<name>A0ACC1NAG6_9HYPO</name>
<evidence type="ECO:0000313" key="1">
    <source>
        <dbReference type="EMBL" id="KAJ2975429.1"/>
    </source>
</evidence>
<reference evidence="1" key="1">
    <citation type="submission" date="2022-08" db="EMBL/GenBank/DDBJ databases">
        <title>Genome Sequence of Lecanicillium fungicola.</title>
        <authorList>
            <person name="Buettner E."/>
        </authorList>
    </citation>
    <scope>NUCLEOTIDE SEQUENCE</scope>
    <source>
        <strain evidence="1">Babe33</strain>
    </source>
</reference>
<proteinExistence type="predicted"/>
<dbReference type="EMBL" id="JANJQO010000708">
    <property type="protein sequence ID" value="KAJ2975429.1"/>
    <property type="molecule type" value="Genomic_DNA"/>
</dbReference>
<gene>
    <name evidence="1" type="ORF">NQ176_g5519</name>
</gene>
<sequence>MSQHTALDGLFARTDQGDSREKRPSVEGLIRRNRDISHSFKPMLTLKEMGELPLEKRIPMPKIFLVACDDPRIKPHEFLGLQQWGVEEVVVALGVAGRIKHQFENMVFLDHFLQFEDIMIIHHTDCSAGIFPGEDIQAGLRSRVSDYDEKKIELPTYTDLNQSVRDDLAFVKSSPLVRPELANRTRGFVFDIKTGKLREVLA</sequence>
<comment type="caution">
    <text evidence="1">The sequence shown here is derived from an EMBL/GenBank/DDBJ whole genome shotgun (WGS) entry which is preliminary data.</text>
</comment>
<protein>
    <submittedName>
        <fullName evidence="1">Uncharacterized protein</fullName>
    </submittedName>
</protein>
<evidence type="ECO:0000313" key="2">
    <source>
        <dbReference type="Proteomes" id="UP001143910"/>
    </source>
</evidence>
<dbReference type="Proteomes" id="UP001143910">
    <property type="component" value="Unassembled WGS sequence"/>
</dbReference>
<accession>A0ACC1NAG6</accession>
<keyword evidence="2" id="KW-1185">Reference proteome</keyword>
<organism evidence="1 2">
    <name type="scientific">Zarea fungicola</name>
    <dbReference type="NCBI Taxonomy" id="93591"/>
    <lineage>
        <taxon>Eukaryota</taxon>
        <taxon>Fungi</taxon>
        <taxon>Dikarya</taxon>
        <taxon>Ascomycota</taxon>
        <taxon>Pezizomycotina</taxon>
        <taxon>Sordariomycetes</taxon>
        <taxon>Hypocreomycetidae</taxon>
        <taxon>Hypocreales</taxon>
        <taxon>Cordycipitaceae</taxon>
        <taxon>Zarea</taxon>
    </lineage>
</organism>